<proteinExistence type="predicted"/>
<evidence type="ECO:0000259" key="6">
    <source>
        <dbReference type="PROSITE" id="PS50222"/>
    </source>
</evidence>
<dbReference type="InterPro" id="IPR002048">
    <property type="entry name" value="EF_hand_dom"/>
</dbReference>
<dbReference type="OrthoDB" id="26525at2759"/>
<dbReference type="PROSITE" id="PS00018">
    <property type="entry name" value="EF_HAND_1"/>
    <property type="match status" value="3"/>
</dbReference>
<feature type="domain" description="EF-hand" evidence="6">
    <location>
        <begin position="85"/>
        <end position="120"/>
    </location>
</feature>
<dbReference type="Pfam" id="PF13499">
    <property type="entry name" value="EF-hand_7"/>
    <property type="match status" value="1"/>
</dbReference>
<evidence type="ECO:0000313" key="8">
    <source>
        <dbReference type="Proteomes" id="UP000797356"/>
    </source>
</evidence>
<keyword evidence="4" id="KW-0106">Calcium</keyword>
<comment type="function">
    <text evidence="1">Potential calcium sensor.</text>
</comment>
<evidence type="ECO:0000256" key="3">
    <source>
        <dbReference type="ARBA" id="ARBA00022737"/>
    </source>
</evidence>
<dbReference type="SUPFAM" id="SSF47473">
    <property type="entry name" value="EF-hand"/>
    <property type="match status" value="1"/>
</dbReference>
<dbReference type="AlphaFoldDB" id="A0A8K0HZC7"/>
<name>A0A8K0HZC7_COCNU</name>
<dbReference type="PROSITE" id="PS50222">
    <property type="entry name" value="EF_HAND_2"/>
    <property type="match status" value="3"/>
</dbReference>
<dbReference type="InterPro" id="IPR018247">
    <property type="entry name" value="EF_Hand_1_Ca_BS"/>
</dbReference>
<feature type="region of interest" description="Disordered" evidence="5">
    <location>
        <begin position="150"/>
        <end position="187"/>
    </location>
</feature>
<evidence type="ECO:0000256" key="5">
    <source>
        <dbReference type="SAM" id="MobiDB-lite"/>
    </source>
</evidence>
<dbReference type="InterPro" id="IPR011992">
    <property type="entry name" value="EF-hand-dom_pair"/>
</dbReference>
<dbReference type="Gene3D" id="1.10.238.10">
    <property type="entry name" value="EF-hand"/>
    <property type="match status" value="2"/>
</dbReference>
<feature type="domain" description="EF-hand" evidence="6">
    <location>
        <begin position="49"/>
        <end position="84"/>
    </location>
</feature>
<evidence type="ECO:0000313" key="7">
    <source>
        <dbReference type="EMBL" id="KAG1330970.1"/>
    </source>
</evidence>
<dbReference type="InterPro" id="IPR039647">
    <property type="entry name" value="EF_hand_pair_protein_CML-like"/>
</dbReference>
<evidence type="ECO:0000256" key="2">
    <source>
        <dbReference type="ARBA" id="ARBA00022723"/>
    </source>
</evidence>
<evidence type="ECO:0000256" key="1">
    <source>
        <dbReference type="ARBA" id="ARBA00003291"/>
    </source>
</evidence>
<sequence>MCALGSEVSDEELKAMMAELDSDGDGFVDLKEFVAFHRGLGGASKGGGGKEGELRDAFAMYDLDRDGQISAKELHLVLKRLGETGSVHDCSRMIRSVDSDGDGSMNFEEFKMMMTNGGERKGSGGDPSPLPTLLRVTPLTIAPGAGACTHAPYSSACPSSPTWRRRPHPTAPTARLHATIPGSTQQP</sequence>
<gene>
    <name evidence="7" type="ORF">COCNU_02G009380</name>
</gene>
<keyword evidence="8" id="KW-1185">Reference proteome</keyword>
<dbReference type="EMBL" id="CM017873">
    <property type="protein sequence ID" value="KAG1330970.1"/>
    <property type="molecule type" value="Genomic_DNA"/>
</dbReference>
<reference evidence="7" key="1">
    <citation type="journal article" date="2017" name="Gigascience">
        <title>The genome draft of coconut (Cocos nucifera).</title>
        <authorList>
            <person name="Xiao Y."/>
            <person name="Xu P."/>
            <person name="Fan H."/>
            <person name="Baudouin L."/>
            <person name="Xia W."/>
            <person name="Bocs S."/>
            <person name="Xu J."/>
            <person name="Li Q."/>
            <person name="Guo A."/>
            <person name="Zhou L."/>
            <person name="Li J."/>
            <person name="Wu Y."/>
            <person name="Ma Z."/>
            <person name="Armero A."/>
            <person name="Issali A.E."/>
            <person name="Liu N."/>
            <person name="Peng M."/>
            <person name="Yang Y."/>
        </authorList>
    </citation>
    <scope>NUCLEOTIDE SEQUENCE</scope>
    <source>
        <tissue evidence="7">Spear leaf of Hainan Tall coconut</tissue>
    </source>
</reference>
<dbReference type="FunFam" id="1.10.238.10:FF:000089">
    <property type="entry name" value="calmodulin-like protein 3"/>
    <property type="match status" value="1"/>
</dbReference>
<keyword evidence="3" id="KW-0677">Repeat</keyword>
<dbReference type="Pfam" id="PF00036">
    <property type="entry name" value="EF-hand_1"/>
    <property type="match status" value="1"/>
</dbReference>
<protein>
    <recommendedName>
        <fullName evidence="6">EF-hand domain-containing protein</fullName>
    </recommendedName>
</protein>
<dbReference type="Proteomes" id="UP000797356">
    <property type="component" value="Chromosome 2"/>
</dbReference>
<dbReference type="SMART" id="SM00054">
    <property type="entry name" value="EFh"/>
    <property type="match status" value="3"/>
</dbReference>
<reference evidence="7" key="2">
    <citation type="submission" date="2019-07" db="EMBL/GenBank/DDBJ databases">
        <authorList>
            <person name="Yang Y."/>
            <person name="Bocs S."/>
            <person name="Baudouin L."/>
        </authorList>
    </citation>
    <scope>NUCLEOTIDE SEQUENCE</scope>
    <source>
        <tissue evidence="7">Spear leaf of Hainan Tall coconut</tissue>
    </source>
</reference>
<keyword evidence="2" id="KW-0479">Metal-binding</keyword>
<feature type="domain" description="EF-hand" evidence="6">
    <location>
        <begin position="8"/>
        <end position="43"/>
    </location>
</feature>
<dbReference type="CDD" id="cd00051">
    <property type="entry name" value="EFh"/>
    <property type="match status" value="2"/>
</dbReference>
<dbReference type="GO" id="GO:0005509">
    <property type="term" value="F:calcium ion binding"/>
    <property type="evidence" value="ECO:0007669"/>
    <property type="project" value="InterPro"/>
</dbReference>
<evidence type="ECO:0000256" key="4">
    <source>
        <dbReference type="ARBA" id="ARBA00022837"/>
    </source>
</evidence>
<comment type="caution">
    <text evidence="7">The sequence shown here is derived from an EMBL/GenBank/DDBJ whole genome shotgun (WGS) entry which is preliminary data.</text>
</comment>
<dbReference type="PANTHER" id="PTHR10891">
    <property type="entry name" value="EF-HAND CALCIUM-BINDING DOMAIN CONTAINING PROTEIN"/>
    <property type="match status" value="1"/>
</dbReference>
<organism evidence="7 8">
    <name type="scientific">Cocos nucifera</name>
    <name type="common">Coconut palm</name>
    <dbReference type="NCBI Taxonomy" id="13894"/>
    <lineage>
        <taxon>Eukaryota</taxon>
        <taxon>Viridiplantae</taxon>
        <taxon>Streptophyta</taxon>
        <taxon>Embryophyta</taxon>
        <taxon>Tracheophyta</taxon>
        <taxon>Spermatophyta</taxon>
        <taxon>Magnoliopsida</taxon>
        <taxon>Liliopsida</taxon>
        <taxon>Arecaceae</taxon>
        <taxon>Arecoideae</taxon>
        <taxon>Cocoseae</taxon>
        <taxon>Attaleinae</taxon>
        <taxon>Cocos</taxon>
    </lineage>
</organism>
<accession>A0A8K0HZC7</accession>